<keyword evidence="4" id="KW-0808">Transferase</keyword>
<dbReference type="GO" id="GO:0005886">
    <property type="term" value="C:plasma membrane"/>
    <property type="evidence" value="ECO:0007669"/>
    <property type="project" value="UniProtKB-SubCell"/>
</dbReference>
<comment type="subcellular location">
    <subcellularLocation>
        <location evidence="1">Cell membrane</location>
    </subcellularLocation>
</comment>
<keyword evidence="2" id="KW-1003">Cell membrane</keyword>
<dbReference type="RefSeq" id="WP_118165538.1">
    <property type="nucleotide sequence ID" value="NZ_CP045226.1"/>
</dbReference>
<dbReference type="Proteomes" id="UP000326678">
    <property type="component" value="Chromosome Gxm1"/>
</dbReference>
<feature type="transmembrane region" description="Helical" evidence="6">
    <location>
        <begin position="401"/>
        <end position="422"/>
    </location>
</feature>
<dbReference type="Gene3D" id="3.90.550.10">
    <property type="entry name" value="Spore Coat Polysaccharide Biosynthesis Protein SpsA, Chain A"/>
    <property type="match status" value="1"/>
</dbReference>
<evidence type="ECO:0000256" key="2">
    <source>
        <dbReference type="ARBA" id="ARBA00022475"/>
    </source>
</evidence>
<reference evidence="7 8" key="1">
    <citation type="submission" date="2019-10" db="EMBL/GenBank/DDBJ databases">
        <title>Genomic and transcriptomic insights into the perfect genentic adaptation of a filamentous nitrogen-fixing cyanobacterium to rice fields.</title>
        <authorList>
            <person name="Chen Z."/>
        </authorList>
    </citation>
    <scope>NUCLEOTIDE SEQUENCE [LARGE SCALE GENOMIC DNA]</scope>
    <source>
        <strain evidence="7">CCNUC1</strain>
    </source>
</reference>
<dbReference type="Pfam" id="PF13641">
    <property type="entry name" value="Glyco_tranf_2_3"/>
    <property type="match status" value="1"/>
</dbReference>
<gene>
    <name evidence="7" type="ORF">GXM_00033</name>
</gene>
<evidence type="ECO:0000256" key="4">
    <source>
        <dbReference type="ARBA" id="ARBA00022679"/>
    </source>
</evidence>
<dbReference type="AlphaFoldDB" id="A0A5P8VQF0"/>
<dbReference type="GO" id="GO:0085029">
    <property type="term" value="P:extracellular matrix assembly"/>
    <property type="evidence" value="ECO:0007669"/>
    <property type="project" value="TreeGrafter"/>
</dbReference>
<dbReference type="PANTHER" id="PTHR22913:SF12">
    <property type="entry name" value="MANNURONAN SYNTHASE"/>
    <property type="match status" value="1"/>
</dbReference>
<name>A0A5P8VQF0_9NOSO</name>
<evidence type="ECO:0000256" key="5">
    <source>
        <dbReference type="ARBA" id="ARBA00023136"/>
    </source>
</evidence>
<dbReference type="EMBL" id="CP045226">
    <property type="protein sequence ID" value="QFS42560.1"/>
    <property type="molecule type" value="Genomic_DNA"/>
</dbReference>
<feature type="transmembrane region" description="Helical" evidence="6">
    <location>
        <begin position="16"/>
        <end position="36"/>
    </location>
</feature>
<dbReference type="InterPro" id="IPR011050">
    <property type="entry name" value="Pectin_lyase_fold/virulence"/>
</dbReference>
<evidence type="ECO:0000256" key="1">
    <source>
        <dbReference type="ARBA" id="ARBA00004236"/>
    </source>
</evidence>
<evidence type="ECO:0000256" key="3">
    <source>
        <dbReference type="ARBA" id="ARBA00022676"/>
    </source>
</evidence>
<keyword evidence="6" id="KW-0812">Transmembrane</keyword>
<dbReference type="GO" id="GO:0030213">
    <property type="term" value="P:hyaluronan biosynthetic process"/>
    <property type="evidence" value="ECO:0007669"/>
    <property type="project" value="TreeGrafter"/>
</dbReference>
<dbReference type="InterPro" id="IPR029044">
    <property type="entry name" value="Nucleotide-diphossugar_trans"/>
</dbReference>
<accession>A0A5P8VQF0</accession>
<feature type="transmembrane region" description="Helical" evidence="6">
    <location>
        <begin position="378"/>
        <end position="395"/>
    </location>
</feature>
<dbReference type="SUPFAM" id="SSF53448">
    <property type="entry name" value="Nucleotide-diphospho-sugar transferases"/>
    <property type="match status" value="1"/>
</dbReference>
<dbReference type="Gene3D" id="2.160.20.10">
    <property type="entry name" value="Single-stranded right-handed beta-helix, Pectin lyase-like"/>
    <property type="match status" value="1"/>
</dbReference>
<evidence type="ECO:0000313" key="7">
    <source>
        <dbReference type="EMBL" id="QFS42560.1"/>
    </source>
</evidence>
<dbReference type="KEGG" id="nsh:GXM_00033"/>
<proteinExistence type="predicted"/>
<dbReference type="PANTHER" id="PTHR22913">
    <property type="entry name" value="HYALURONAN SYNTHASE"/>
    <property type="match status" value="1"/>
</dbReference>
<evidence type="ECO:0000256" key="6">
    <source>
        <dbReference type="SAM" id="Phobius"/>
    </source>
</evidence>
<organism evidence="7 8">
    <name type="scientific">Nostoc sphaeroides CCNUC1</name>
    <dbReference type="NCBI Taxonomy" id="2653204"/>
    <lineage>
        <taxon>Bacteria</taxon>
        <taxon>Bacillati</taxon>
        <taxon>Cyanobacteriota</taxon>
        <taxon>Cyanophyceae</taxon>
        <taxon>Nostocales</taxon>
        <taxon>Nostocaceae</taxon>
        <taxon>Nostoc</taxon>
    </lineage>
</organism>
<keyword evidence="6" id="KW-1133">Transmembrane helix</keyword>
<keyword evidence="5 6" id="KW-0472">Membrane</keyword>
<evidence type="ECO:0000313" key="8">
    <source>
        <dbReference type="Proteomes" id="UP000326678"/>
    </source>
</evidence>
<keyword evidence="8" id="KW-1185">Reference proteome</keyword>
<keyword evidence="3" id="KW-0328">Glycosyltransferase</keyword>
<dbReference type="InterPro" id="IPR012334">
    <property type="entry name" value="Pectin_lyas_fold"/>
</dbReference>
<protein>
    <submittedName>
        <fullName evidence="7">Alg8, mannuronan synthase</fullName>
    </submittedName>
</protein>
<dbReference type="SUPFAM" id="SSF51126">
    <property type="entry name" value="Pectin lyase-like"/>
    <property type="match status" value="1"/>
</dbReference>
<feature type="transmembrane region" description="Helical" evidence="6">
    <location>
        <begin position="42"/>
        <end position="63"/>
    </location>
</feature>
<sequence length="692" mass="78862">MNKFAALKPLQKLSPYLNWMLMLSISVLGFIGLKLLSNPERLAILGLSSLMVLGVMGSWRWCWFGLQLLRSRIYLNWVFARWRRRANRIPVTNLPPLCIVAPTFKEKPWITERVFLAIAQEAKSLTQPVTLVIVTTEPEIVAIRELLKSEDPDSRFVNLIAIADPGGGKRKALADGLRELARLNLPPETIVALMDGDSVISPGTLRKCLPFFEMFPKMGALTTDEMPIVVGSYLFSEWLHLRFCQRHLYMCSHSLSQKLLCLTGRFSLYRSEAALDPTFADVLENDKLDDWLWGNFKFLSGDDKSTWYWVLQRGYNLLYIPDVMVYTIETISGSFVDRAYQNIRRWSGNMLRNGNRAIALGPNKTGWFIWYCLLDQRLSIWTSLIAPGLLLIYFFQTNWTAMAIIWSWILLSRPIMLAIVFWGRESHLKPIHLPILLIAQWSSSLIKVWTQMNLAQQKWSNRGNQSQAVAGSRWERWAKTTTSRFLVVSQMFSFVIFLLCLSKVVNPIQDLPGLWWNSQVLAQPPITQIIEAIDRGILPNDGQDDSAPLQALINSLPSKGIVQINLPIGEIDLFRPIEINRSNTIIKGQGMGRTILQAHFSRKLAEAVILIRPRFSKTLLVSQNKVKNIQLRSFTLLQMLSKTASGLDGIVLENVLHAEIKNLDLEKIGNHSLILRKSEDINSEYVSINSSR</sequence>
<dbReference type="GO" id="GO:0050501">
    <property type="term" value="F:hyaluronan synthase activity"/>
    <property type="evidence" value="ECO:0007669"/>
    <property type="project" value="TreeGrafter"/>
</dbReference>